<evidence type="ECO:0000256" key="1">
    <source>
        <dbReference type="SAM" id="MobiDB-lite"/>
    </source>
</evidence>
<feature type="compositionally biased region" description="Gly residues" evidence="1">
    <location>
        <begin position="222"/>
        <end position="235"/>
    </location>
</feature>
<dbReference type="Gramene" id="LPERR11G17430.1">
    <property type="protein sequence ID" value="LPERR11G17430.1"/>
    <property type="gene ID" value="LPERR11G17430"/>
</dbReference>
<proteinExistence type="predicted"/>
<feature type="compositionally biased region" description="Polar residues" evidence="1">
    <location>
        <begin position="204"/>
        <end position="213"/>
    </location>
</feature>
<dbReference type="Proteomes" id="UP000032180">
    <property type="component" value="Chromosome 11"/>
</dbReference>
<dbReference type="HOGENOM" id="CLU_1177043_0_0_1"/>
<reference evidence="3" key="2">
    <citation type="submission" date="2013-12" db="EMBL/GenBank/DDBJ databases">
        <authorList>
            <person name="Yu Y."/>
            <person name="Lee S."/>
            <person name="de Baynast K."/>
            <person name="Wissotski M."/>
            <person name="Liu L."/>
            <person name="Talag J."/>
            <person name="Goicoechea J."/>
            <person name="Angelova A."/>
            <person name="Jetty R."/>
            <person name="Kudrna D."/>
            <person name="Golser W."/>
            <person name="Rivera L."/>
            <person name="Zhang J."/>
            <person name="Wing R."/>
        </authorList>
    </citation>
    <scope>NUCLEOTIDE SEQUENCE</scope>
</reference>
<feature type="region of interest" description="Disordered" evidence="1">
    <location>
        <begin position="96"/>
        <end position="235"/>
    </location>
</feature>
<reference evidence="2" key="3">
    <citation type="submission" date="2015-04" db="UniProtKB">
        <authorList>
            <consortium name="EnsemblPlants"/>
        </authorList>
    </citation>
    <scope>IDENTIFICATION</scope>
</reference>
<feature type="region of interest" description="Disordered" evidence="1">
    <location>
        <begin position="35"/>
        <end position="62"/>
    </location>
</feature>
<sequence length="235" mass="25758">MEKGSSVGDDPVRSIGMCDRVLTFLAKNLSMNRQKNITEGPRNGINNGGHVEEEVKEVKEDEDEFTIEIEKAEFEFFHDDEEDDQKKNITATILDVVTTNAEDENVQKEGEEEEAAHQKDHPPVVAPVPEKKVKKTVTIKEESKEESGGASASASTSSAVKRLLSKKRQASSSQLGGEEEKQKPPAARRSGLRPRMPSILRVPSNINERSSNFIEERKRSFGSGGAGAAGGKPEK</sequence>
<dbReference type="EnsemblPlants" id="LPERR11G17430.1">
    <property type="protein sequence ID" value="LPERR11G17430.1"/>
    <property type="gene ID" value="LPERR11G17430"/>
</dbReference>
<dbReference type="STRING" id="77586.A0A0D9XUM1"/>
<feature type="compositionally biased region" description="Basic and acidic residues" evidence="1">
    <location>
        <begin position="50"/>
        <end position="59"/>
    </location>
</feature>
<evidence type="ECO:0000313" key="3">
    <source>
        <dbReference type="Proteomes" id="UP000032180"/>
    </source>
</evidence>
<feature type="compositionally biased region" description="Basic and acidic residues" evidence="1">
    <location>
        <begin position="138"/>
        <end position="147"/>
    </location>
</feature>
<organism evidence="2 3">
    <name type="scientific">Leersia perrieri</name>
    <dbReference type="NCBI Taxonomy" id="77586"/>
    <lineage>
        <taxon>Eukaryota</taxon>
        <taxon>Viridiplantae</taxon>
        <taxon>Streptophyta</taxon>
        <taxon>Embryophyta</taxon>
        <taxon>Tracheophyta</taxon>
        <taxon>Spermatophyta</taxon>
        <taxon>Magnoliopsida</taxon>
        <taxon>Liliopsida</taxon>
        <taxon>Poales</taxon>
        <taxon>Poaceae</taxon>
        <taxon>BOP clade</taxon>
        <taxon>Oryzoideae</taxon>
        <taxon>Oryzeae</taxon>
        <taxon>Oryzinae</taxon>
        <taxon>Leersia</taxon>
    </lineage>
</organism>
<feature type="compositionally biased region" description="Low complexity" evidence="1">
    <location>
        <begin position="148"/>
        <end position="159"/>
    </location>
</feature>
<dbReference type="eggNOG" id="ENOG502R62J">
    <property type="taxonomic scope" value="Eukaryota"/>
</dbReference>
<dbReference type="AlphaFoldDB" id="A0A0D9XUM1"/>
<keyword evidence="3" id="KW-1185">Reference proteome</keyword>
<protein>
    <submittedName>
        <fullName evidence="2">Uncharacterized protein</fullName>
    </submittedName>
</protein>
<accession>A0A0D9XUM1</accession>
<evidence type="ECO:0000313" key="2">
    <source>
        <dbReference type="EnsemblPlants" id="LPERR11G17430.1"/>
    </source>
</evidence>
<feature type="compositionally biased region" description="Basic and acidic residues" evidence="1">
    <location>
        <begin position="105"/>
        <end position="122"/>
    </location>
</feature>
<name>A0A0D9XUM1_9ORYZ</name>
<reference evidence="2 3" key="1">
    <citation type="submission" date="2012-08" db="EMBL/GenBank/DDBJ databases">
        <title>Oryza genome evolution.</title>
        <authorList>
            <person name="Wing R.A."/>
        </authorList>
    </citation>
    <scope>NUCLEOTIDE SEQUENCE</scope>
</reference>